<sequence length="122" mass="14017">MIQRLFAFTLLLPPDFLLHHLTFCLPPLGYTPSEPLPKTTLRFTPPLLQTLPLFIAAIAFFFIRFHHTPTCSSPRTGTRGWWRRSASGTRLMPRRRRSRTCVASTKTTSQVSFSPRWRSSTA</sequence>
<proteinExistence type="predicted"/>
<keyword evidence="2" id="KW-0812">Transmembrane</keyword>
<keyword evidence="2" id="KW-0472">Membrane</keyword>
<feature type="region of interest" description="Disordered" evidence="1">
    <location>
        <begin position="86"/>
        <end position="122"/>
    </location>
</feature>
<feature type="transmembrane region" description="Helical" evidence="2">
    <location>
        <begin position="48"/>
        <end position="65"/>
    </location>
</feature>
<evidence type="ECO:0000256" key="2">
    <source>
        <dbReference type="SAM" id="Phobius"/>
    </source>
</evidence>
<evidence type="ECO:0000313" key="3">
    <source>
        <dbReference type="EMBL" id="KHN03100.1"/>
    </source>
</evidence>
<evidence type="ECO:0000256" key="1">
    <source>
        <dbReference type="SAM" id="MobiDB-lite"/>
    </source>
</evidence>
<protein>
    <submittedName>
        <fullName evidence="3">Uncharacterized protein</fullName>
    </submittedName>
</protein>
<reference evidence="3" key="1">
    <citation type="submission" date="2014-07" db="EMBL/GenBank/DDBJ databases">
        <title>Identification of a novel salt tolerance gene in wild soybean by whole-genome sequencing.</title>
        <authorList>
            <person name="Lam H.-M."/>
            <person name="Qi X."/>
            <person name="Li M.-W."/>
            <person name="Liu X."/>
            <person name="Xie M."/>
            <person name="Ni M."/>
            <person name="Xu X."/>
        </authorList>
    </citation>
    <scope>NUCLEOTIDE SEQUENCE [LARGE SCALE GENOMIC DNA]</scope>
    <source>
        <tissue evidence="3">Root</tissue>
    </source>
</reference>
<feature type="compositionally biased region" description="Polar residues" evidence="1">
    <location>
        <begin position="101"/>
        <end position="122"/>
    </location>
</feature>
<dbReference type="EMBL" id="KN670018">
    <property type="protein sequence ID" value="KHN03100.1"/>
    <property type="molecule type" value="Genomic_DNA"/>
</dbReference>
<keyword evidence="2" id="KW-1133">Transmembrane helix</keyword>
<gene>
    <name evidence="3" type="ORF">glysoja_037500</name>
</gene>
<organism evidence="3">
    <name type="scientific">Glycine soja</name>
    <name type="common">Wild soybean</name>
    <dbReference type="NCBI Taxonomy" id="3848"/>
    <lineage>
        <taxon>Eukaryota</taxon>
        <taxon>Viridiplantae</taxon>
        <taxon>Streptophyta</taxon>
        <taxon>Embryophyta</taxon>
        <taxon>Tracheophyta</taxon>
        <taxon>Spermatophyta</taxon>
        <taxon>Magnoliopsida</taxon>
        <taxon>eudicotyledons</taxon>
        <taxon>Gunneridae</taxon>
        <taxon>Pentapetalae</taxon>
        <taxon>rosids</taxon>
        <taxon>fabids</taxon>
        <taxon>Fabales</taxon>
        <taxon>Fabaceae</taxon>
        <taxon>Papilionoideae</taxon>
        <taxon>50 kb inversion clade</taxon>
        <taxon>NPAAA clade</taxon>
        <taxon>indigoferoid/millettioid clade</taxon>
        <taxon>Phaseoleae</taxon>
        <taxon>Glycine</taxon>
        <taxon>Glycine subgen. Soja</taxon>
    </lineage>
</organism>
<dbReference type="AlphaFoldDB" id="A0A0B2P1D8"/>
<accession>A0A0B2P1D8</accession>
<dbReference type="Proteomes" id="UP000053555">
    <property type="component" value="Unassembled WGS sequence"/>
</dbReference>
<name>A0A0B2P1D8_GLYSO</name>